<evidence type="ECO:0000256" key="1">
    <source>
        <dbReference type="SAM" id="Phobius"/>
    </source>
</evidence>
<evidence type="ECO:0000313" key="3">
    <source>
        <dbReference type="Proteomes" id="UP000276215"/>
    </source>
</evidence>
<feature type="transmembrane region" description="Helical" evidence="1">
    <location>
        <begin position="49"/>
        <end position="70"/>
    </location>
</feature>
<organism evidence="2 3">
    <name type="scientific">Choiromyces venosus 120613-1</name>
    <dbReference type="NCBI Taxonomy" id="1336337"/>
    <lineage>
        <taxon>Eukaryota</taxon>
        <taxon>Fungi</taxon>
        <taxon>Dikarya</taxon>
        <taxon>Ascomycota</taxon>
        <taxon>Pezizomycotina</taxon>
        <taxon>Pezizomycetes</taxon>
        <taxon>Pezizales</taxon>
        <taxon>Tuberaceae</taxon>
        <taxon>Choiromyces</taxon>
    </lineage>
</organism>
<name>A0A3N4K7S9_9PEZI</name>
<evidence type="ECO:0000313" key="2">
    <source>
        <dbReference type="EMBL" id="RPB04511.1"/>
    </source>
</evidence>
<keyword evidence="3" id="KW-1185">Reference proteome</keyword>
<gene>
    <name evidence="2" type="ORF">L873DRAFT_1361751</name>
</gene>
<dbReference type="Proteomes" id="UP000276215">
    <property type="component" value="Unassembled WGS sequence"/>
</dbReference>
<accession>A0A3N4K7S9</accession>
<keyword evidence="1" id="KW-0472">Membrane</keyword>
<reference evidence="2 3" key="1">
    <citation type="journal article" date="2018" name="Nat. Ecol. Evol.">
        <title>Pezizomycetes genomes reveal the molecular basis of ectomycorrhizal truffle lifestyle.</title>
        <authorList>
            <person name="Murat C."/>
            <person name="Payen T."/>
            <person name="Noel B."/>
            <person name="Kuo A."/>
            <person name="Morin E."/>
            <person name="Chen J."/>
            <person name="Kohler A."/>
            <person name="Krizsan K."/>
            <person name="Balestrini R."/>
            <person name="Da Silva C."/>
            <person name="Montanini B."/>
            <person name="Hainaut M."/>
            <person name="Levati E."/>
            <person name="Barry K.W."/>
            <person name="Belfiori B."/>
            <person name="Cichocki N."/>
            <person name="Clum A."/>
            <person name="Dockter R.B."/>
            <person name="Fauchery L."/>
            <person name="Guy J."/>
            <person name="Iotti M."/>
            <person name="Le Tacon F."/>
            <person name="Lindquist E.A."/>
            <person name="Lipzen A."/>
            <person name="Malagnac F."/>
            <person name="Mello A."/>
            <person name="Molinier V."/>
            <person name="Miyauchi S."/>
            <person name="Poulain J."/>
            <person name="Riccioni C."/>
            <person name="Rubini A."/>
            <person name="Sitrit Y."/>
            <person name="Splivallo R."/>
            <person name="Traeger S."/>
            <person name="Wang M."/>
            <person name="Zifcakova L."/>
            <person name="Wipf D."/>
            <person name="Zambonelli A."/>
            <person name="Paolocci F."/>
            <person name="Nowrousian M."/>
            <person name="Ottonello S."/>
            <person name="Baldrian P."/>
            <person name="Spatafora J.W."/>
            <person name="Henrissat B."/>
            <person name="Nagy L.G."/>
            <person name="Aury J.M."/>
            <person name="Wincker P."/>
            <person name="Grigoriev I.V."/>
            <person name="Bonfante P."/>
            <person name="Martin F.M."/>
        </authorList>
    </citation>
    <scope>NUCLEOTIDE SEQUENCE [LARGE SCALE GENOMIC DNA]</scope>
    <source>
        <strain evidence="2 3">120613-1</strain>
    </source>
</reference>
<sequence length="71" mass="8280">MNTIIHLSNSLYGSLTNTFPSFDLRNTWIILCNKVHTEYRSQLVRVSWLLPYTGNALIYLLYTFTTFTTLS</sequence>
<keyword evidence="1" id="KW-0812">Transmembrane</keyword>
<protein>
    <submittedName>
        <fullName evidence="2">Uncharacterized protein</fullName>
    </submittedName>
</protein>
<proteinExistence type="predicted"/>
<dbReference type="EMBL" id="ML120358">
    <property type="protein sequence ID" value="RPB04511.1"/>
    <property type="molecule type" value="Genomic_DNA"/>
</dbReference>
<keyword evidence="1" id="KW-1133">Transmembrane helix</keyword>
<dbReference type="AlphaFoldDB" id="A0A3N4K7S9"/>